<reference evidence="2" key="1">
    <citation type="journal article" date="2021" name="Proc. Natl. Acad. Sci. U.S.A.">
        <title>A Catalog of Tens of Thousands of Viruses from Human Metagenomes Reveals Hidden Associations with Chronic Diseases.</title>
        <authorList>
            <person name="Tisza M.J."/>
            <person name="Buck C.B."/>
        </authorList>
    </citation>
    <scope>NUCLEOTIDE SEQUENCE</scope>
    <source>
        <strain evidence="2">Ct4be24</strain>
    </source>
</reference>
<evidence type="ECO:0000313" key="2">
    <source>
        <dbReference type="EMBL" id="DAE21660.1"/>
    </source>
</evidence>
<name>A0A8S5QSM7_9CAUD</name>
<protein>
    <submittedName>
        <fullName evidence="2">Transmembrane protein</fullName>
    </submittedName>
</protein>
<keyword evidence="1" id="KW-0472">Membrane</keyword>
<evidence type="ECO:0000256" key="1">
    <source>
        <dbReference type="SAM" id="Phobius"/>
    </source>
</evidence>
<feature type="transmembrane region" description="Helical" evidence="1">
    <location>
        <begin position="52"/>
        <end position="74"/>
    </location>
</feature>
<keyword evidence="1 2" id="KW-0812">Transmembrane</keyword>
<proteinExistence type="predicted"/>
<keyword evidence="1" id="KW-1133">Transmembrane helix</keyword>
<sequence>MLAVASNVEDRENIVMKILIILFCIVTTLAVLWMIGVPIYMKIKKKNLWTSCYTLGFSLFAVAINLINLIIQILS</sequence>
<dbReference type="EMBL" id="BK015714">
    <property type="protein sequence ID" value="DAE21660.1"/>
    <property type="molecule type" value="Genomic_DNA"/>
</dbReference>
<accession>A0A8S5QSM7</accession>
<organism evidence="2">
    <name type="scientific">Siphoviridae sp. ct4be24</name>
    <dbReference type="NCBI Taxonomy" id="2826289"/>
    <lineage>
        <taxon>Viruses</taxon>
        <taxon>Duplodnaviria</taxon>
        <taxon>Heunggongvirae</taxon>
        <taxon>Uroviricota</taxon>
        <taxon>Caudoviricetes</taxon>
    </lineage>
</organism>
<feature type="transmembrane region" description="Helical" evidence="1">
    <location>
        <begin position="14"/>
        <end position="40"/>
    </location>
</feature>